<dbReference type="Pfam" id="PF00582">
    <property type="entry name" value="Usp"/>
    <property type="match status" value="1"/>
</dbReference>
<feature type="domain" description="UspA" evidence="1">
    <location>
        <begin position="12"/>
        <end position="144"/>
    </location>
</feature>
<proteinExistence type="predicted"/>
<dbReference type="EMBL" id="BAABAT010000002">
    <property type="protein sequence ID" value="GAA4244949.1"/>
    <property type="molecule type" value="Genomic_DNA"/>
</dbReference>
<evidence type="ECO:0000313" key="2">
    <source>
        <dbReference type="EMBL" id="GAA4244949.1"/>
    </source>
</evidence>
<organism evidence="2 3">
    <name type="scientific">Dactylosporangium darangshiense</name>
    <dbReference type="NCBI Taxonomy" id="579108"/>
    <lineage>
        <taxon>Bacteria</taxon>
        <taxon>Bacillati</taxon>
        <taxon>Actinomycetota</taxon>
        <taxon>Actinomycetes</taxon>
        <taxon>Micromonosporales</taxon>
        <taxon>Micromonosporaceae</taxon>
        <taxon>Dactylosporangium</taxon>
    </lineage>
</organism>
<protein>
    <recommendedName>
        <fullName evidence="1">UspA domain-containing protein</fullName>
    </recommendedName>
</protein>
<keyword evidence="3" id="KW-1185">Reference proteome</keyword>
<comment type="caution">
    <text evidence="2">The sequence shown here is derived from an EMBL/GenBank/DDBJ whole genome shotgun (WGS) entry which is preliminary data.</text>
</comment>
<evidence type="ECO:0000313" key="3">
    <source>
        <dbReference type="Proteomes" id="UP001500620"/>
    </source>
</evidence>
<sequence>MNVLVWIAEGTWSAATDAAARYTPPGASLTLLHVVDPALAAEVAGAWTGLLGRGHRDTAPAVDAMAAAAEQDLLAAAAERLARPAAVASRRGPAEREVVTACTELGAELLIVARDGERNHLGPRSLGRQTRFVVDHAPCQVLLVWP</sequence>
<evidence type="ECO:0000259" key="1">
    <source>
        <dbReference type="Pfam" id="PF00582"/>
    </source>
</evidence>
<gene>
    <name evidence="2" type="ORF">GCM10022255_010070</name>
</gene>
<dbReference type="InterPro" id="IPR014729">
    <property type="entry name" value="Rossmann-like_a/b/a_fold"/>
</dbReference>
<accession>A0ABP8CYG5</accession>
<name>A0ABP8CYG5_9ACTN</name>
<reference evidence="3" key="1">
    <citation type="journal article" date="2019" name="Int. J. Syst. Evol. Microbiol.">
        <title>The Global Catalogue of Microorganisms (GCM) 10K type strain sequencing project: providing services to taxonomists for standard genome sequencing and annotation.</title>
        <authorList>
            <consortium name="The Broad Institute Genomics Platform"/>
            <consortium name="The Broad Institute Genome Sequencing Center for Infectious Disease"/>
            <person name="Wu L."/>
            <person name="Ma J."/>
        </authorList>
    </citation>
    <scope>NUCLEOTIDE SEQUENCE [LARGE SCALE GENOMIC DNA]</scope>
    <source>
        <strain evidence="3">JCM 17441</strain>
    </source>
</reference>
<dbReference type="Proteomes" id="UP001500620">
    <property type="component" value="Unassembled WGS sequence"/>
</dbReference>
<dbReference type="CDD" id="cd00293">
    <property type="entry name" value="USP-like"/>
    <property type="match status" value="1"/>
</dbReference>
<dbReference type="InterPro" id="IPR006016">
    <property type="entry name" value="UspA"/>
</dbReference>
<dbReference type="Gene3D" id="3.40.50.620">
    <property type="entry name" value="HUPs"/>
    <property type="match status" value="1"/>
</dbReference>
<dbReference type="RefSeq" id="WP_345121711.1">
    <property type="nucleotide sequence ID" value="NZ_BAABAT010000002.1"/>
</dbReference>
<dbReference type="SUPFAM" id="SSF52402">
    <property type="entry name" value="Adenine nucleotide alpha hydrolases-like"/>
    <property type="match status" value="1"/>
</dbReference>